<accession>A0A953T5U4</accession>
<gene>
    <name evidence="7 8" type="primary">mltG</name>
    <name evidence="8" type="ORF">KZZ10_00890</name>
</gene>
<comment type="caution">
    <text evidence="8">The sequence shown here is derived from an EMBL/GenBank/DDBJ whole genome shotgun (WGS) entry which is preliminary data.</text>
</comment>
<keyword evidence="5 7" id="KW-0456">Lyase</keyword>
<keyword evidence="9" id="KW-1185">Reference proteome</keyword>
<dbReference type="Proteomes" id="UP000739565">
    <property type="component" value="Unassembled WGS sequence"/>
</dbReference>
<dbReference type="HAMAP" id="MF_02065">
    <property type="entry name" value="MltG"/>
    <property type="match status" value="1"/>
</dbReference>
<dbReference type="EMBL" id="JAHXRI010000001">
    <property type="protein sequence ID" value="MBZ1349189.1"/>
    <property type="molecule type" value="Genomic_DNA"/>
</dbReference>
<dbReference type="InterPro" id="IPR003770">
    <property type="entry name" value="MLTG-like"/>
</dbReference>
<dbReference type="Pfam" id="PF02618">
    <property type="entry name" value="YceG"/>
    <property type="match status" value="1"/>
</dbReference>
<dbReference type="GO" id="GO:0071555">
    <property type="term" value="P:cell wall organization"/>
    <property type="evidence" value="ECO:0007669"/>
    <property type="project" value="UniProtKB-KW"/>
</dbReference>
<keyword evidence="2 7" id="KW-0812">Transmembrane</keyword>
<evidence type="ECO:0000313" key="8">
    <source>
        <dbReference type="EMBL" id="MBZ1349189.1"/>
    </source>
</evidence>
<protein>
    <recommendedName>
        <fullName evidence="7">Endolytic murein transglycosylase</fullName>
        <ecNumber evidence="7">4.2.2.29</ecNumber>
    </recommendedName>
    <alternativeName>
        <fullName evidence="7">Peptidoglycan lytic transglycosylase</fullName>
    </alternativeName>
    <alternativeName>
        <fullName evidence="7">Peptidoglycan polymerization terminase</fullName>
    </alternativeName>
</protein>
<evidence type="ECO:0000256" key="1">
    <source>
        <dbReference type="ARBA" id="ARBA00022475"/>
    </source>
</evidence>
<comment type="similarity">
    <text evidence="7">Belongs to the transglycosylase MltG family.</text>
</comment>
<comment type="catalytic activity">
    <reaction evidence="7">
        <text>a peptidoglycan chain = a peptidoglycan chain with N-acetyl-1,6-anhydromuramyl-[peptide] at the reducing end + a peptidoglycan chain with N-acetylglucosamine at the non-reducing end.</text>
        <dbReference type="EC" id="4.2.2.29"/>
    </reaction>
</comment>
<evidence type="ECO:0000256" key="3">
    <source>
        <dbReference type="ARBA" id="ARBA00022989"/>
    </source>
</evidence>
<dbReference type="AlphaFoldDB" id="A0A953T5U4"/>
<evidence type="ECO:0000313" key="9">
    <source>
        <dbReference type="Proteomes" id="UP000739565"/>
    </source>
</evidence>
<comment type="function">
    <text evidence="7">Functions as a peptidoglycan terminase that cleaves nascent peptidoglycan strands endolytically to terminate their elongation.</text>
</comment>
<dbReference type="NCBIfam" id="TIGR00247">
    <property type="entry name" value="endolytic transglycosylase MltG"/>
    <property type="match status" value="1"/>
</dbReference>
<evidence type="ECO:0000256" key="2">
    <source>
        <dbReference type="ARBA" id="ARBA00022692"/>
    </source>
</evidence>
<dbReference type="PANTHER" id="PTHR30518">
    <property type="entry name" value="ENDOLYTIC MUREIN TRANSGLYCOSYLASE"/>
    <property type="match status" value="1"/>
</dbReference>
<evidence type="ECO:0000256" key="7">
    <source>
        <dbReference type="HAMAP-Rule" id="MF_02065"/>
    </source>
</evidence>
<evidence type="ECO:0000256" key="5">
    <source>
        <dbReference type="ARBA" id="ARBA00023239"/>
    </source>
</evidence>
<proteinExistence type="inferred from homology"/>
<dbReference type="RefSeq" id="WP_259659603.1">
    <property type="nucleotide sequence ID" value="NZ_JAHXRI010000001.1"/>
</dbReference>
<dbReference type="Gene3D" id="3.30.160.60">
    <property type="entry name" value="Classic Zinc Finger"/>
    <property type="match status" value="1"/>
</dbReference>
<sequence length="340" mass="37353">MKLLNKLLLYLVLPIVVLLGAVAAVGYQWVTRPLELPSAKVDLLVPAGATPATIARLLNQAGVQVNSGAFAMLARATELDKKLKAGGYQIARGDSVWDVLRRIALGEVTSRQITIVEGWTLRQVRAAILSNPDIKKSDPPWTDQEVPRLIQGGTALKSYPPEGLLFPDTYIFSIGTPDTEIVERAARTQQRVLEKAWQVRQEGLPLRSPYEALILASIVEKETGKASDRARIAGVFINRLRLNMPLQTDPTVIYGLGEAYTGRLRKVDLQTDTPWNTYTRNGLPPTPIASTGLASLQAALQPEKHDYLYFVAKGDGTSAFAKTLPEHNRNVAQYILGRKP</sequence>
<organism evidence="8 9">
    <name type="scientific">Zwartia hollandica</name>
    <dbReference type="NCBI Taxonomy" id="324606"/>
    <lineage>
        <taxon>Bacteria</taxon>
        <taxon>Pseudomonadati</taxon>
        <taxon>Pseudomonadota</taxon>
        <taxon>Betaproteobacteria</taxon>
        <taxon>Burkholderiales</taxon>
        <taxon>Alcaligenaceae</taxon>
        <taxon>Zwartia</taxon>
    </lineage>
</organism>
<dbReference type="EC" id="4.2.2.29" evidence="7"/>
<dbReference type="GO" id="GO:0008932">
    <property type="term" value="F:lytic endotransglycosylase activity"/>
    <property type="evidence" value="ECO:0007669"/>
    <property type="project" value="UniProtKB-UniRule"/>
</dbReference>
<reference evidence="8" key="1">
    <citation type="submission" date="2021-07" db="EMBL/GenBank/DDBJ databases">
        <title>New genus and species of the family Alcaligenaceae.</title>
        <authorList>
            <person name="Hahn M.W."/>
        </authorList>
    </citation>
    <scope>NUCLEOTIDE SEQUENCE</scope>
    <source>
        <strain evidence="8">LF4-65</strain>
    </source>
</reference>
<dbReference type="GO" id="GO:0005886">
    <property type="term" value="C:plasma membrane"/>
    <property type="evidence" value="ECO:0007669"/>
    <property type="project" value="UniProtKB-UniRule"/>
</dbReference>
<dbReference type="CDD" id="cd08010">
    <property type="entry name" value="MltG_like"/>
    <property type="match status" value="1"/>
</dbReference>
<dbReference type="Gene3D" id="3.30.1490.480">
    <property type="entry name" value="Endolytic murein transglycosylase"/>
    <property type="match status" value="1"/>
</dbReference>
<keyword evidence="4 7" id="KW-0472">Membrane</keyword>
<keyword evidence="1 7" id="KW-1003">Cell membrane</keyword>
<keyword evidence="3 7" id="KW-1133">Transmembrane helix</keyword>
<name>A0A953T5U4_9BURK</name>
<evidence type="ECO:0000256" key="4">
    <source>
        <dbReference type="ARBA" id="ARBA00023136"/>
    </source>
</evidence>
<evidence type="ECO:0000256" key="6">
    <source>
        <dbReference type="ARBA" id="ARBA00023316"/>
    </source>
</evidence>
<dbReference type="PANTHER" id="PTHR30518:SF2">
    <property type="entry name" value="ENDOLYTIC MUREIN TRANSGLYCOSYLASE"/>
    <property type="match status" value="1"/>
</dbReference>
<dbReference type="GO" id="GO:0009252">
    <property type="term" value="P:peptidoglycan biosynthetic process"/>
    <property type="evidence" value="ECO:0007669"/>
    <property type="project" value="UniProtKB-UniRule"/>
</dbReference>
<keyword evidence="6 7" id="KW-0961">Cell wall biogenesis/degradation</keyword>
<keyword evidence="7" id="KW-0997">Cell inner membrane</keyword>
<feature type="site" description="Important for catalytic activity" evidence="7">
    <location>
        <position position="222"/>
    </location>
</feature>